<evidence type="ECO:0000256" key="1">
    <source>
        <dbReference type="SAM" id="MobiDB-lite"/>
    </source>
</evidence>
<dbReference type="PANTHER" id="PTHR46312:SF2">
    <property type="entry name" value="NUCLEOTIDE-BINDING OLIGOMERIZATION DOMAIN-CONTAINING PROTEIN 2-LIKE"/>
    <property type="match status" value="1"/>
</dbReference>
<evidence type="ECO:0000313" key="4">
    <source>
        <dbReference type="Proteomes" id="UP000828390"/>
    </source>
</evidence>
<feature type="compositionally biased region" description="Basic and acidic residues" evidence="1">
    <location>
        <begin position="374"/>
        <end position="402"/>
    </location>
</feature>
<dbReference type="SUPFAM" id="SSF58113">
    <property type="entry name" value="Apolipoprotein A-I"/>
    <property type="match status" value="1"/>
</dbReference>
<accession>A0A9D4EIU1</accession>
<evidence type="ECO:0000259" key="2">
    <source>
        <dbReference type="PROSITE" id="PS50837"/>
    </source>
</evidence>
<feature type="region of interest" description="Disordered" evidence="1">
    <location>
        <begin position="330"/>
        <end position="354"/>
    </location>
</feature>
<dbReference type="InterPro" id="IPR027417">
    <property type="entry name" value="P-loop_NTPase"/>
</dbReference>
<dbReference type="Pfam" id="PF15112">
    <property type="entry name" value="DUF4559"/>
    <property type="match status" value="1"/>
</dbReference>
<dbReference type="Gene3D" id="3.40.50.300">
    <property type="entry name" value="P-loop containing nucleotide triphosphate hydrolases"/>
    <property type="match status" value="1"/>
</dbReference>
<dbReference type="PROSITE" id="PS50837">
    <property type="entry name" value="NACHT"/>
    <property type="match status" value="1"/>
</dbReference>
<organism evidence="3 4">
    <name type="scientific">Dreissena polymorpha</name>
    <name type="common">Zebra mussel</name>
    <name type="synonym">Mytilus polymorpha</name>
    <dbReference type="NCBI Taxonomy" id="45954"/>
    <lineage>
        <taxon>Eukaryota</taxon>
        <taxon>Metazoa</taxon>
        <taxon>Spiralia</taxon>
        <taxon>Lophotrochozoa</taxon>
        <taxon>Mollusca</taxon>
        <taxon>Bivalvia</taxon>
        <taxon>Autobranchia</taxon>
        <taxon>Heteroconchia</taxon>
        <taxon>Euheterodonta</taxon>
        <taxon>Imparidentia</taxon>
        <taxon>Neoheterodontei</taxon>
        <taxon>Myida</taxon>
        <taxon>Dreissenoidea</taxon>
        <taxon>Dreissenidae</taxon>
        <taxon>Dreissena</taxon>
    </lineage>
</organism>
<dbReference type="InterPro" id="IPR027897">
    <property type="entry name" value="DUF4559"/>
</dbReference>
<reference evidence="3" key="2">
    <citation type="submission" date="2020-11" db="EMBL/GenBank/DDBJ databases">
        <authorList>
            <person name="McCartney M.A."/>
            <person name="Auch B."/>
            <person name="Kono T."/>
            <person name="Mallez S."/>
            <person name="Becker A."/>
            <person name="Gohl D.M."/>
            <person name="Silverstein K.A.T."/>
            <person name="Koren S."/>
            <person name="Bechman K.B."/>
            <person name="Herman A."/>
            <person name="Abrahante J.E."/>
            <person name="Garbe J."/>
        </authorList>
    </citation>
    <scope>NUCLEOTIDE SEQUENCE</scope>
    <source>
        <strain evidence="3">Duluth1</strain>
        <tissue evidence="3">Whole animal</tissue>
    </source>
</reference>
<dbReference type="SUPFAM" id="SSF52047">
    <property type="entry name" value="RNI-like"/>
    <property type="match status" value="1"/>
</dbReference>
<dbReference type="PANTHER" id="PTHR46312">
    <property type="entry name" value="NACHT DOMAIN-CONTAINING PROTEIN"/>
    <property type="match status" value="1"/>
</dbReference>
<name>A0A9D4EIU1_DREPO</name>
<comment type="caution">
    <text evidence="3">The sequence shown here is derived from an EMBL/GenBank/DDBJ whole genome shotgun (WGS) entry which is preliminary data.</text>
</comment>
<evidence type="ECO:0000313" key="3">
    <source>
        <dbReference type="EMBL" id="KAH3780428.1"/>
    </source>
</evidence>
<feature type="region of interest" description="Disordered" evidence="1">
    <location>
        <begin position="369"/>
        <end position="407"/>
    </location>
</feature>
<dbReference type="Gene3D" id="1.20.5.1230">
    <property type="entry name" value="Apolipoprotein A-I"/>
    <property type="match status" value="1"/>
</dbReference>
<feature type="domain" description="NACHT" evidence="2">
    <location>
        <begin position="510"/>
        <end position="635"/>
    </location>
</feature>
<dbReference type="EMBL" id="JAIWYP010000008">
    <property type="protein sequence ID" value="KAH3780428.1"/>
    <property type="molecule type" value="Genomic_DNA"/>
</dbReference>
<sequence length="1323" mass="151231">MASLADVFKEKERSNWLKAWLAIDIAKSGLDHLADNEAQNFHQHIYSQVTSTLKSQSATCTSCNTAQLLQNQKCPIQICDRVCQAIIKEHRYKQCSWNNTSAPLWLTNYWEIAKCYIQTNGYADKISIQDTDFNGVVSFMLNCTRFDSKFSFPITHGKPTHNNPACLLYKAREVHKAVRHSSQMKVTDVDLQDYFTTLNNLLKDVRYLSQDNVAKNAVVKLAQLEKDTLPLTTAEMMCFLDVVETTLKQHLKDVAKDVVDASVNNLRVNTALCIANIKDFLDTCKQELAKQADIHKQDIDEHVDSQKQDMDKHADRHKLGIDEHIDRHKQGMDEHAERHKQGMDKHAGRHKQDTDEYAERLKQRMHKHAGRHKQGIDEHANRHKQGMDEHADRHKQGIDEHASRHKQGLYEQAEKCIKDIQQQFENTTFTETTYKQSCKEMLGALKTYYRKRFCHVNIFPLDDWAEEKLLDIYMPPNIQLMAKERGYFKKTGEKILKYENILFSDTEPNQQIFIQGEAGYGKSTFLEKLVMDWCTETSEQSALETVEALIHRLNLNTHMKYFYVFDDLKPLKDFAFVFHVTLRESVYQVEIENMINTQIVDSIYSSEKDRGKAYILLNEIMKRERCLILLDGLDEWTGTGDRHNLPTLADVHSLCVLLITTRPWKMTQAKILDSQICKLLQLDGVDNVFDVSRKILGCRTDFKDEQDLDKKQSEFESYVWKFDLLEHLYSPMMLCLIVYLWTKGTELKGSKCEIYSLLLECLFKKANTETSAFQEPPYRCFTGTQYIQPNIEQMNRLSKAAFYLLFSDTQEKSLVFSITELKKFNLGLLDQENFALKSGILSATRDASALRSSSSFSFIHKSIQEFLAACHIACNTNLIDDVISGYLNRHEGAYVDISQVFIFLCGLNMSAANKLSCMMDEHDVGCVQPMIYGLQAVILAGYREAVANQQKDIVLKLSVYQLKFDNDIQDLHSIWTINKSNVLSMRFDIPDKQSSPTRCQSVSYVQFNLSSCIKLKYLVLNGNGILLSDCASTSTAEPLVGIVLTSVDPSQCVDPPRVLPSIEDIRICNVTCSSTGLRSLFGTLLTLDHVVTCDLRMIFIECEGAAKIELCAFIHKDLNNSFNIQTNNDNPYLFKALHGLNIKSLSAKWGVFDGFHEESLSQSLASLTQLETLSIQVWSGSPELWKALHGLNIKSLSIIEYLNVDHVESQSLASLTQLETLTLYVKKYTQLELPQSLKYLNIYCNALLPSKILELVDTLPTCTQKVGSNLKFSCSLAFLTVVNIPLKEYTAIQQDLETRKNVTVKRFQITDGKLETIFFLNCQ</sequence>
<gene>
    <name evidence="3" type="ORF">DPMN_158243</name>
</gene>
<proteinExistence type="predicted"/>
<keyword evidence="4" id="KW-1185">Reference proteome</keyword>
<protein>
    <recommendedName>
        <fullName evidence="2">NACHT domain-containing protein</fullName>
    </recommendedName>
</protein>
<dbReference type="SUPFAM" id="SSF52540">
    <property type="entry name" value="P-loop containing nucleoside triphosphate hydrolases"/>
    <property type="match status" value="1"/>
</dbReference>
<reference evidence="3" key="1">
    <citation type="journal article" date="2019" name="bioRxiv">
        <title>The Genome of the Zebra Mussel, Dreissena polymorpha: A Resource for Invasive Species Research.</title>
        <authorList>
            <person name="McCartney M.A."/>
            <person name="Auch B."/>
            <person name="Kono T."/>
            <person name="Mallez S."/>
            <person name="Zhang Y."/>
            <person name="Obille A."/>
            <person name="Becker A."/>
            <person name="Abrahante J.E."/>
            <person name="Garbe J."/>
            <person name="Badalamenti J.P."/>
            <person name="Herman A."/>
            <person name="Mangelson H."/>
            <person name="Liachko I."/>
            <person name="Sullivan S."/>
            <person name="Sone E.D."/>
            <person name="Koren S."/>
            <person name="Silverstein K.A.T."/>
            <person name="Beckman K.B."/>
            <person name="Gohl D.M."/>
        </authorList>
    </citation>
    <scope>NUCLEOTIDE SEQUENCE</scope>
    <source>
        <strain evidence="3">Duluth1</strain>
        <tissue evidence="3">Whole animal</tissue>
    </source>
</reference>
<dbReference type="InterPro" id="IPR007111">
    <property type="entry name" value="NACHT_NTPase"/>
</dbReference>
<dbReference type="Proteomes" id="UP000828390">
    <property type="component" value="Unassembled WGS sequence"/>
</dbReference>